<sequence length="615" mass="66203">MALTVTFIILTLTILLFMTNRVRGDLVALIALLAFVIFGILTPAEALAGFSNSVVIMIAGLFVIGAGILRTGLAAMAGNLLLKWSGESELRLFILLLVIVATVGAFMSNTGTVALMLPIVVSIALSINVSSSKFLLPLSYIASMSGLMTLIASPPNLIVSQLLVDEGYEKLGFFTITPIGIIAAFIAIVYLVLVRNTLLPKDASRNEGSGGYKLSPEKLAKTYALDDKLFRIRVSEQSPIVSMPLATLKLPAQFHIYVMKIERRATEGIHLLPMTYQEMAGPTSIIQQGDVLYVQGLQEDVERFASVYYLNLETERDTDVEHLISKKIGVAEVLLTPSSSLIGETVEKIGFRKKYNLNILGINRKGTYLMKNMAEQKLRFGDAILVQGTWDEIEQLSRETQDVVVVGQPKEQAGVAAASGKAWLAGIIMAFVVALMVFEVFDAVIAVLIGAVLMIATGCLRNMDDAYSKMNFESIVLVAAMLPMATALQKTGGMTLLADSIISVLGQYGAFGVLVGVYLLTVVFGQFVSNTATAVLFAPIAMTAAQTMDANPYTFMIAVAVAAGMAFATPIASPTNSLVMTAGGYKFSDFVKVGVPLQLIMFVAMMFIIPLFFPL</sequence>
<dbReference type="InterPro" id="IPR006037">
    <property type="entry name" value="RCK_C"/>
</dbReference>
<evidence type="ECO:0000313" key="10">
    <source>
        <dbReference type="Proteomes" id="UP000093482"/>
    </source>
</evidence>
<keyword evidence="10" id="KW-1185">Reference proteome</keyword>
<keyword evidence="3 7" id="KW-0812">Transmembrane</keyword>
<feature type="transmembrane region" description="Helical" evidence="7">
    <location>
        <begin position="26"/>
        <end position="44"/>
    </location>
</feature>
<dbReference type="Gene3D" id="3.30.70.1450">
    <property type="entry name" value="Regulator of K+ conductance, C-terminal domain"/>
    <property type="match status" value="2"/>
</dbReference>
<dbReference type="GO" id="GO:0006813">
    <property type="term" value="P:potassium ion transport"/>
    <property type="evidence" value="ECO:0007669"/>
    <property type="project" value="InterPro"/>
</dbReference>
<evidence type="ECO:0000256" key="6">
    <source>
        <dbReference type="ARBA" id="ARBA00023136"/>
    </source>
</evidence>
<dbReference type="InterPro" id="IPR004680">
    <property type="entry name" value="Cit_transptr-like_dom"/>
</dbReference>
<organism evidence="9 10">
    <name type="scientific">Caryophanon latum</name>
    <dbReference type="NCBI Taxonomy" id="33977"/>
    <lineage>
        <taxon>Bacteria</taxon>
        <taxon>Bacillati</taxon>
        <taxon>Bacillota</taxon>
        <taxon>Bacilli</taxon>
        <taxon>Bacillales</taxon>
        <taxon>Caryophanaceae</taxon>
        <taxon>Caryophanon</taxon>
    </lineage>
</organism>
<feature type="transmembrane region" description="Helical" evidence="7">
    <location>
        <begin position="593"/>
        <end position="613"/>
    </location>
</feature>
<evidence type="ECO:0000256" key="5">
    <source>
        <dbReference type="ARBA" id="ARBA00022989"/>
    </source>
</evidence>
<evidence type="ECO:0000259" key="8">
    <source>
        <dbReference type="PROSITE" id="PS51202"/>
    </source>
</evidence>
<evidence type="ECO:0000256" key="2">
    <source>
        <dbReference type="ARBA" id="ARBA00022448"/>
    </source>
</evidence>
<feature type="transmembrane region" description="Helical" evidence="7">
    <location>
        <begin position="90"/>
        <end position="107"/>
    </location>
</feature>
<evidence type="ECO:0000256" key="7">
    <source>
        <dbReference type="SAM" id="Phobius"/>
    </source>
</evidence>
<evidence type="ECO:0000256" key="4">
    <source>
        <dbReference type="ARBA" id="ARBA00022737"/>
    </source>
</evidence>
<dbReference type="SUPFAM" id="SSF116726">
    <property type="entry name" value="TrkA C-terminal domain-like"/>
    <property type="match status" value="2"/>
</dbReference>
<feature type="transmembrane region" description="Helical" evidence="7">
    <location>
        <begin position="444"/>
        <end position="463"/>
    </location>
</feature>
<feature type="transmembrane region" description="Helical" evidence="7">
    <location>
        <begin position="470"/>
        <end position="488"/>
    </location>
</feature>
<proteinExistence type="predicted"/>
<dbReference type="Pfam" id="PF02080">
    <property type="entry name" value="TrkA_C"/>
    <property type="match status" value="1"/>
</dbReference>
<dbReference type="PANTHER" id="PTHR43652:SF1">
    <property type="entry name" value="RESPONSE REGULATOR"/>
    <property type="match status" value="1"/>
</dbReference>
<evidence type="ECO:0000256" key="1">
    <source>
        <dbReference type="ARBA" id="ARBA00004141"/>
    </source>
</evidence>
<dbReference type="PROSITE" id="PS51202">
    <property type="entry name" value="RCK_C"/>
    <property type="match status" value="2"/>
</dbReference>
<evidence type="ECO:0000313" key="9">
    <source>
        <dbReference type="EMBL" id="OCS93743.1"/>
    </source>
</evidence>
<feature type="transmembrane region" description="Helical" evidence="7">
    <location>
        <begin position="171"/>
        <end position="193"/>
    </location>
</feature>
<dbReference type="InterPro" id="IPR051679">
    <property type="entry name" value="DASS-Related_Transporters"/>
</dbReference>
<protein>
    <submittedName>
        <fullName evidence="9">Tricarboxylate transporter</fullName>
    </submittedName>
</protein>
<dbReference type="Proteomes" id="UP000093482">
    <property type="component" value="Unassembled WGS sequence"/>
</dbReference>
<evidence type="ECO:0000256" key="3">
    <source>
        <dbReference type="ARBA" id="ARBA00022692"/>
    </source>
</evidence>
<feature type="domain" description="RCK C-terminal" evidence="8">
    <location>
        <begin position="318"/>
        <end position="402"/>
    </location>
</feature>
<name>A0A1C0Z2W1_9BACL</name>
<keyword evidence="5 7" id="KW-1133">Transmembrane helix</keyword>
<dbReference type="RefSeq" id="WP_066461370.1">
    <property type="nucleotide sequence ID" value="NZ_MATO01000005.1"/>
</dbReference>
<keyword evidence="2" id="KW-0813">Transport</keyword>
<accession>A0A1C0Z2W1</accession>
<keyword evidence="6 7" id="KW-0472">Membrane</keyword>
<reference evidence="9 10" key="1">
    <citation type="submission" date="2016-07" db="EMBL/GenBank/DDBJ databases">
        <title>Caryophanon latum genome sequencing.</title>
        <authorList>
            <person name="Verma A."/>
            <person name="Pal Y."/>
            <person name="Krishnamurthi S."/>
        </authorList>
    </citation>
    <scope>NUCLEOTIDE SEQUENCE [LARGE SCALE GENOMIC DNA]</scope>
    <source>
        <strain evidence="9 10">DSM 14151</strain>
    </source>
</reference>
<dbReference type="GO" id="GO:0008324">
    <property type="term" value="F:monoatomic cation transmembrane transporter activity"/>
    <property type="evidence" value="ECO:0007669"/>
    <property type="project" value="InterPro"/>
</dbReference>
<comment type="subcellular location">
    <subcellularLocation>
        <location evidence="1">Membrane</location>
        <topology evidence="1">Multi-pass membrane protein</topology>
    </subcellularLocation>
</comment>
<dbReference type="GO" id="GO:0005886">
    <property type="term" value="C:plasma membrane"/>
    <property type="evidence" value="ECO:0007669"/>
    <property type="project" value="TreeGrafter"/>
</dbReference>
<dbReference type="InterPro" id="IPR036721">
    <property type="entry name" value="RCK_C_sf"/>
</dbReference>
<keyword evidence="4" id="KW-0677">Repeat</keyword>
<comment type="caution">
    <text evidence="9">The sequence shown here is derived from an EMBL/GenBank/DDBJ whole genome shotgun (WGS) entry which is preliminary data.</text>
</comment>
<gene>
    <name evidence="9" type="ORF">A6K76_04385</name>
</gene>
<feature type="transmembrane region" description="Helical" evidence="7">
    <location>
        <begin position="508"/>
        <end position="541"/>
    </location>
</feature>
<dbReference type="OrthoDB" id="9765532at2"/>
<dbReference type="EMBL" id="MATO01000005">
    <property type="protein sequence ID" value="OCS93743.1"/>
    <property type="molecule type" value="Genomic_DNA"/>
</dbReference>
<dbReference type="PANTHER" id="PTHR43652">
    <property type="entry name" value="BASIC AMINO ACID ANTIPORTER YFCC-RELATED"/>
    <property type="match status" value="1"/>
</dbReference>
<feature type="transmembrane region" description="Helical" evidence="7">
    <location>
        <begin position="138"/>
        <end position="159"/>
    </location>
</feature>
<feature type="transmembrane region" description="Helical" evidence="7">
    <location>
        <begin position="50"/>
        <end position="69"/>
    </location>
</feature>
<feature type="transmembrane region" description="Helical" evidence="7">
    <location>
        <begin position="553"/>
        <end position="573"/>
    </location>
</feature>
<feature type="transmembrane region" description="Helical" evidence="7">
    <location>
        <begin position="422"/>
        <end position="438"/>
    </location>
</feature>
<feature type="domain" description="RCK C-terminal" evidence="8">
    <location>
        <begin position="217"/>
        <end position="310"/>
    </location>
</feature>
<dbReference type="Pfam" id="PF03600">
    <property type="entry name" value="CitMHS"/>
    <property type="match status" value="1"/>
</dbReference>
<dbReference type="AlphaFoldDB" id="A0A1C0Z2W1"/>